<dbReference type="SUPFAM" id="SSF48317">
    <property type="entry name" value="Acid phosphatase/Vanadium-dependent haloperoxidase"/>
    <property type="match status" value="1"/>
</dbReference>
<dbReference type="HOGENOM" id="CLU_072573_10_2_9"/>
<dbReference type="InterPro" id="IPR000326">
    <property type="entry name" value="PAP2/HPO"/>
</dbReference>
<evidence type="ECO:0000256" key="1">
    <source>
        <dbReference type="ARBA" id="ARBA00004651"/>
    </source>
</evidence>
<dbReference type="EMBL" id="CP002394">
    <property type="protein sequence ID" value="ADU31565.1"/>
    <property type="molecule type" value="Genomic_DNA"/>
</dbReference>
<dbReference type="InterPro" id="IPR036938">
    <property type="entry name" value="PAP2/HPO_sf"/>
</dbReference>
<evidence type="ECO:0000256" key="2">
    <source>
        <dbReference type="ARBA" id="ARBA00022475"/>
    </source>
</evidence>
<evidence type="ECO:0000259" key="8">
    <source>
        <dbReference type="SMART" id="SM00014"/>
    </source>
</evidence>
<dbReference type="CDD" id="cd01610">
    <property type="entry name" value="PAP2_like"/>
    <property type="match status" value="1"/>
</dbReference>
<dbReference type="KEGG" id="bco:Bcell_3323"/>
<dbReference type="RefSeq" id="WP_013489896.1">
    <property type="nucleotide sequence ID" value="NC_014829.1"/>
</dbReference>
<reference evidence="9" key="1">
    <citation type="submission" date="2010-12" db="EMBL/GenBank/DDBJ databases">
        <title>Complete sequence of Bacillus cellulosilyticus DSM 2522.</title>
        <authorList>
            <consortium name="US DOE Joint Genome Institute"/>
            <person name="Lucas S."/>
            <person name="Copeland A."/>
            <person name="Lapidus A."/>
            <person name="Cheng J.-F."/>
            <person name="Bruce D."/>
            <person name="Goodwin L."/>
            <person name="Pitluck S."/>
            <person name="Chertkov O."/>
            <person name="Detter J.C."/>
            <person name="Han C."/>
            <person name="Tapia R."/>
            <person name="Land M."/>
            <person name="Hauser L."/>
            <person name="Jeffries C."/>
            <person name="Kyrpides N."/>
            <person name="Ivanova N."/>
            <person name="Mikhailova N."/>
            <person name="Brumm P."/>
            <person name="Mead D."/>
            <person name="Woyke T."/>
        </authorList>
    </citation>
    <scope>NUCLEOTIDE SEQUENCE [LARGE SCALE GENOMIC DNA]</scope>
    <source>
        <strain evidence="9">DSM 2522</strain>
    </source>
</reference>
<evidence type="ECO:0000256" key="3">
    <source>
        <dbReference type="ARBA" id="ARBA00022692"/>
    </source>
</evidence>
<dbReference type="eggNOG" id="COG0671">
    <property type="taxonomic scope" value="Bacteria"/>
</dbReference>
<keyword evidence="4" id="KW-0378">Hydrolase</keyword>
<feature type="transmembrane region" description="Helical" evidence="7">
    <location>
        <begin position="120"/>
        <end position="144"/>
    </location>
</feature>
<evidence type="ECO:0000256" key="7">
    <source>
        <dbReference type="SAM" id="Phobius"/>
    </source>
</evidence>
<sequence length="176" mass="19993">MEKARYWFYEQDCSIFRLINRAEQESFYHRIMGMITHLGGARFTILFCVITLIFFQNELKAIAIISSLSLACSHALAIMIKKIVPRLRPYLAINYSYVAKNPLKDSSFPSGHTTAIFSLLLPYMFFANILIPILLPIAILVAISRITIGLHYPSDVIAGAFLGFITVISIMYVYPF</sequence>
<comment type="subcellular location">
    <subcellularLocation>
        <location evidence="1">Cell membrane</location>
        <topology evidence="1">Multi-pass membrane protein</topology>
    </subcellularLocation>
</comment>
<keyword evidence="10" id="KW-1185">Reference proteome</keyword>
<keyword evidence="3 7" id="KW-0812">Transmembrane</keyword>
<evidence type="ECO:0000256" key="5">
    <source>
        <dbReference type="ARBA" id="ARBA00022989"/>
    </source>
</evidence>
<dbReference type="OrthoDB" id="9789113at2"/>
<dbReference type="GO" id="GO:0005886">
    <property type="term" value="C:plasma membrane"/>
    <property type="evidence" value="ECO:0007669"/>
    <property type="project" value="UniProtKB-SubCell"/>
</dbReference>
<feature type="domain" description="Phosphatidic acid phosphatase type 2/haloperoxidase" evidence="8">
    <location>
        <begin position="64"/>
        <end position="171"/>
    </location>
</feature>
<dbReference type="Proteomes" id="UP000001401">
    <property type="component" value="Chromosome"/>
</dbReference>
<evidence type="ECO:0000256" key="6">
    <source>
        <dbReference type="ARBA" id="ARBA00023136"/>
    </source>
</evidence>
<organism evidence="9 10">
    <name type="scientific">Evansella cellulosilytica (strain ATCC 21833 / DSM 2522 / FERM P-1141 / JCM 9156 / N-4)</name>
    <name type="common">Bacillus cellulosilyticus</name>
    <dbReference type="NCBI Taxonomy" id="649639"/>
    <lineage>
        <taxon>Bacteria</taxon>
        <taxon>Bacillati</taxon>
        <taxon>Bacillota</taxon>
        <taxon>Bacilli</taxon>
        <taxon>Bacillales</taxon>
        <taxon>Bacillaceae</taxon>
        <taxon>Evansella</taxon>
    </lineage>
</organism>
<dbReference type="Gene3D" id="1.20.144.10">
    <property type="entry name" value="Phosphatidic acid phosphatase type 2/haloperoxidase"/>
    <property type="match status" value="2"/>
</dbReference>
<dbReference type="SMART" id="SM00014">
    <property type="entry name" value="acidPPc"/>
    <property type="match status" value="1"/>
</dbReference>
<accession>E6U1R8</accession>
<name>E6U1R8_EVAC2</name>
<dbReference type="PANTHER" id="PTHR14969">
    <property type="entry name" value="SPHINGOSINE-1-PHOSPHATE PHOSPHOHYDROLASE"/>
    <property type="match status" value="1"/>
</dbReference>
<evidence type="ECO:0000256" key="4">
    <source>
        <dbReference type="ARBA" id="ARBA00022801"/>
    </source>
</evidence>
<dbReference type="PANTHER" id="PTHR14969:SF62">
    <property type="entry name" value="DECAPRENYLPHOSPHORYL-5-PHOSPHORIBOSE PHOSPHATASE RV3807C-RELATED"/>
    <property type="match status" value="1"/>
</dbReference>
<keyword evidence="6 7" id="KW-0472">Membrane</keyword>
<evidence type="ECO:0000313" key="10">
    <source>
        <dbReference type="Proteomes" id="UP000001401"/>
    </source>
</evidence>
<dbReference type="Pfam" id="PF01569">
    <property type="entry name" value="PAP2"/>
    <property type="match status" value="1"/>
</dbReference>
<gene>
    <name evidence="9" type="ordered locus">Bcell_3323</name>
</gene>
<feature type="transmembrane region" description="Helical" evidence="7">
    <location>
        <begin position="156"/>
        <end position="174"/>
    </location>
</feature>
<feature type="transmembrane region" description="Helical" evidence="7">
    <location>
        <begin position="61"/>
        <end position="80"/>
    </location>
</feature>
<keyword evidence="5 7" id="KW-1133">Transmembrane helix</keyword>
<dbReference type="STRING" id="649639.Bcell_3323"/>
<feature type="transmembrane region" description="Helical" evidence="7">
    <location>
        <begin position="31"/>
        <end position="55"/>
    </location>
</feature>
<dbReference type="AlphaFoldDB" id="E6U1R8"/>
<proteinExistence type="predicted"/>
<protein>
    <submittedName>
        <fullName evidence="9">Phosphoesterase PA-phosphatase related protein</fullName>
    </submittedName>
</protein>
<dbReference type="GO" id="GO:0016787">
    <property type="term" value="F:hydrolase activity"/>
    <property type="evidence" value="ECO:0007669"/>
    <property type="project" value="UniProtKB-KW"/>
</dbReference>
<evidence type="ECO:0000313" key="9">
    <source>
        <dbReference type="EMBL" id="ADU31565.1"/>
    </source>
</evidence>
<keyword evidence="2" id="KW-1003">Cell membrane</keyword>